<dbReference type="EMBL" id="BARW01004393">
    <property type="protein sequence ID" value="GAI62622.1"/>
    <property type="molecule type" value="Genomic_DNA"/>
</dbReference>
<name>X1Q264_9ZZZZ</name>
<organism evidence="1">
    <name type="scientific">marine sediment metagenome</name>
    <dbReference type="NCBI Taxonomy" id="412755"/>
    <lineage>
        <taxon>unclassified sequences</taxon>
        <taxon>metagenomes</taxon>
        <taxon>ecological metagenomes</taxon>
    </lineage>
</organism>
<gene>
    <name evidence="1" type="ORF">S12H4_10330</name>
</gene>
<accession>X1Q264</accession>
<evidence type="ECO:0000313" key="1">
    <source>
        <dbReference type="EMBL" id="GAI62622.1"/>
    </source>
</evidence>
<reference evidence="1" key="1">
    <citation type="journal article" date="2014" name="Front. Microbiol.">
        <title>High frequency of phylogenetically diverse reductive dehalogenase-homologous genes in deep subseafloor sedimentary metagenomes.</title>
        <authorList>
            <person name="Kawai M."/>
            <person name="Futagami T."/>
            <person name="Toyoda A."/>
            <person name="Takaki Y."/>
            <person name="Nishi S."/>
            <person name="Hori S."/>
            <person name="Arai W."/>
            <person name="Tsubouchi T."/>
            <person name="Morono Y."/>
            <person name="Uchiyama I."/>
            <person name="Ito T."/>
            <person name="Fujiyama A."/>
            <person name="Inagaki F."/>
            <person name="Takami H."/>
        </authorList>
    </citation>
    <scope>NUCLEOTIDE SEQUENCE</scope>
    <source>
        <strain evidence="1">Expedition CK06-06</strain>
    </source>
</reference>
<sequence length="48" mass="5856">SSQKVRKLLELEGFFKEETDKINQPRYVLKGLMWKNNERVQKIIDKYN</sequence>
<dbReference type="AlphaFoldDB" id="X1Q264"/>
<feature type="non-terminal residue" evidence="1">
    <location>
        <position position="1"/>
    </location>
</feature>
<comment type="caution">
    <text evidence="1">The sequence shown here is derived from an EMBL/GenBank/DDBJ whole genome shotgun (WGS) entry which is preliminary data.</text>
</comment>
<protein>
    <submittedName>
        <fullName evidence="1">Uncharacterized protein</fullName>
    </submittedName>
</protein>
<proteinExistence type="predicted"/>